<keyword evidence="9" id="KW-1185">Reference proteome</keyword>
<keyword evidence="4" id="KW-0121">Carboxypeptidase</keyword>
<dbReference type="PANTHER" id="PTHR12756:SF5">
    <property type="entry name" value="CYTOSOLIC CARBOXYPEPTIDASE 4"/>
    <property type="match status" value="1"/>
</dbReference>
<comment type="catalytic activity">
    <reaction evidence="5">
        <text>(L-glutamyl)(n+1)-gamma-L-glutamyl-L-glutamyl-[protein] + H2O = (L-glutamyl)(n)-gamma-L-glutamyl-L-glutamyl-[protein] + L-glutamate</text>
        <dbReference type="Rhea" id="RHEA:60004"/>
        <dbReference type="Rhea" id="RHEA-COMP:15519"/>
        <dbReference type="Rhea" id="RHEA-COMP:15675"/>
        <dbReference type="ChEBI" id="CHEBI:15377"/>
        <dbReference type="ChEBI" id="CHEBI:29985"/>
        <dbReference type="ChEBI" id="CHEBI:143623"/>
    </reaction>
    <physiologicalReaction direction="left-to-right" evidence="5">
        <dbReference type="Rhea" id="RHEA:60005"/>
    </physiologicalReaction>
</comment>
<feature type="non-terminal residue" evidence="8">
    <location>
        <position position="569"/>
    </location>
</feature>
<dbReference type="GO" id="GO:0005829">
    <property type="term" value="C:cytosol"/>
    <property type="evidence" value="ECO:0007669"/>
    <property type="project" value="UniProtKB-SubCell"/>
</dbReference>
<evidence type="ECO:0000256" key="6">
    <source>
        <dbReference type="PROSITE-ProRule" id="PRU01379"/>
    </source>
</evidence>
<dbReference type="Proteomes" id="UP001148018">
    <property type="component" value="Unassembled WGS sequence"/>
</dbReference>
<evidence type="ECO:0000256" key="5">
    <source>
        <dbReference type="ARBA" id="ARBA00029302"/>
    </source>
</evidence>
<comment type="subcellular location">
    <subcellularLocation>
        <location evidence="2">Cytoplasm</location>
        <location evidence="2">Cytosol</location>
    </subcellularLocation>
</comment>
<organism evidence="8 9">
    <name type="scientific">Muraenolepis orangiensis</name>
    <name type="common">Patagonian moray cod</name>
    <dbReference type="NCBI Taxonomy" id="630683"/>
    <lineage>
        <taxon>Eukaryota</taxon>
        <taxon>Metazoa</taxon>
        <taxon>Chordata</taxon>
        <taxon>Craniata</taxon>
        <taxon>Vertebrata</taxon>
        <taxon>Euteleostomi</taxon>
        <taxon>Actinopterygii</taxon>
        <taxon>Neopterygii</taxon>
        <taxon>Teleostei</taxon>
        <taxon>Neoteleostei</taxon>
        <taxon>Acanthomorphata</taxon>
        <taxon>Zeiogadaria</taxon>
        <taxon>Gadariae</taxon>
        <taxon>Gadiformes</taxon>
        <taxon>Muraenolepidoidei</taxon>
        <taxon>Muraenolepididae</taxon>
        <taxon>Muraenolepis</taxon>
    </lineage>
</organism>
<comment type="cofactor">
    <cofactor evidence="1">
        <name>Zn(2+)</name>
        <dbReference type="ChEBI" id="CHEBI:29105"/>
    </cofactor>
</comment>
<evidence type="ECO:0000256" key="4">
    <source>
        <dbReference type="ARBA" id="ARBA00022645"/>
    </source>
</evidence>
<evidence type="ECO:0000259" key="7">
    <source>
        <dbReference type="PROSITE" id="PS52035"/>
    </source>
</evidence>
<dbReference type="PANTHER" id="PTHR12756">
    <property type="entry name" value="CYTOSOLIC CARBOXYPEPTIDASE"/>
    <property type="match status" value="1"/>
</dbReference>
<comment type="similarity">
    <text evidence="3 6">Belongs to the peptidase M14 family.</text>
</comment>
<keyword evidence="4" id="KW-0378">Hydrolase</keyword>
<comment type="caution">
    <text evidence="8">The sequence shown here is derived from an EMBL/GenBank/DDBJ whole genome shotgun (WGS) entry which is preliminary data.</text>
</comment>
<dbReference type="GO" id="GO:0004181">
    <property type="term" value="F:metallocarboxypeptidase activity"/>
    <property type="evidence" value="ECO:0007669"/>
    <property type="project" value="InterPro"/>
</dbReference>
<accession>A0A9Q0DYP7</accession>
<dbReference type="InterPro" id="IPR000834">
    <property type="entry name" value="Peptidase_M14"/>
</dbReference>
<dbReference type="Gene3D" id="3.40.630.10">
    <property type="entry name" value="Zn peptidases"/>
    <property type="match status" value="2"/>
</dbReference>
<gene>
    <name evidence="8" type="ORF">NHX12_003279</name>
</gene>
<evidence type="ECO:0000256" key="3">
    <source>
        <dbReference type="ARBA" id="ARBA00005988"/>
    </source>
</evidence>
<evidence type="ECO:0000313" key="9">
    <source>
        <dbReference type="Proteomes" id="UP001148018"/>
    </source>
</evidence>
<dbReference type="PROSITE" id="PS52035">
    <property type="entry name" value="PEPTIDASE_M14"/>
    <property type="match status" value="1"/>
</dbReference>
<feature type="domain" description="Peptidase M14" evidence="7">
    <location>
        <begin position="360"/>
        <end position="467"/>
    </location>
</feature>
<proteinExistence type="inferred from homology"/>
<dbReference type="SUPFAM" id="SSF53187">
    <property type="entry name" value="Zn-dependent exopeptidases"/>
    <property type="match status" value="2"/>
</dbReference>
<dbReference type="AlphaFoldDB" id="A0A9Q0DYP7"/>
<keyword evidence="4" id="KW-0645">Protease</keyword>
<dbReference type="OrthoDB" id="10253041at2759"/>
<evidence type="ECO:0000313" key="8">
    <source>
        <dbReference type="EMBL" id="KAJ3596879.1"/>
    </source>
</evidence>
<dbReference type="GO" id="GO:0008270">
    <property type="term" value="F:zinc ion binding"/>
    <property type="evidence" value="ECO:0007669"/>
    <property type="project" value="InterPro"/>
</dbReference>
<comment type="caution">
    <text evidence="6">Lacks conserved residue(s) required for the propagation of feature annotation.</text>
</comment>
<dbReference type="InterPro" id="IPR050821">
    <property type="entry name" value="Cytosolic_carboxypeptidase"/>
</dbReference>
<dbReference type="Pfam" id="PF18027">
    <property type="entry name" value="Pepdidase_M14_N"/>
    <property type="match status" value="1"/>
</dbReference>
<evidence type="ECO:0000256" key="1">
    <source>
        <dbReference type="ARBA" id="ARBA00001947"/>
    </source>
</evidence>
<sequence length="569" mass="65090">MWSGSQEAWSVLEAVAESKEGKRVERSFLERTPTKELTEATEATAEWTAEWEAMKKVLLLLKKQEWGGGWSMRNWSQALSPRRAPLPHQHHHLHHHHPMKMLWEVLAHPAAATQEVPREARRTQQENAPQSSLVERLLASHGVRVPQHDPQLYRAAAALTRSIPGFSILAFPDFWGHLPPPGPEPMAPRKPNVQSVSFFIMAPDPTSSSPEPMQIQKVFQDIQRLFDDDIINQVAFDLEDTGPQCIDDRPDTLKFFSKFECGNLRKAIQVRRYEYDLILNADANCSVNTQWFYFEVSNMAANVPYRFNVINCEKNNSQEICYFRNHFCPARGRRGQAFYTLTFTVTFKHNEDVCYLAYHYPYTYSALQSHLQVLERSVDPAKVFFRQQPLCDSLAGNPCPLVTITACPASRGWRDMHQLRNRPCLVLTARVHPSESNASWVMRGTLGFLCSRDPVAQSLREAFVFKVFCDYHGHSRKKNVFLYGCSVKETLWQSGSAVDTVGLKEDPGYRTIPKTLDRIAPAFSFNSCNYLVEKSRSATARVVVWREMGVPRSYTMESTYNGCDQGIYK</sequence>
<dbReference type="InterPro" id="IPR040626">
    <property type="entry name" value="Pepdidase_M14_N"/>
</dbReference>
<dbReference type="Gene3D" id="2.60.40.3120">
    <property type="match status" value="1"/>
</dbReference>
<reference evidence="8" key="1">
    <citation type="submission" date="2022-07" db="EMBL/GenBank/DDBJ databases">
        <title>Chromosome-level genome of Muraenolepis orangiensis.</title>
        <authorList>
            <person name="Kim J."/>
        </authorList>
    </citation>
    <scope>NUCLEOTIDE SEQUENCE</scope>
    <source>
        <strain evidence="8">KU_S4_2022</strain>
        <tissue evidence="8">Muscle</tissue>
    </source>
</reference>
<evidence type="ECO:0000256" key="2">
    <source>
        <dbReference type="ARBA" id="ARBA00004514"/>
    </source>
</evidence>
<dbReference type="GO" id="GO:0006508">
    <property type="term" value="P:proteolysis"/>
    <property type="evidence" value="ECO:0007669"/>
    <property type="project" value="InterPro"/>
</dbReference>
<dbReference type="EMBL" id="JANIIK010000110">
    <property type="protein sequence ID" value="KAJ3596879.1"/>
    <property type="molecule type" value="Genomic_DNA"/>
</dbReference>
<name>A0A9Q0DYP7_9TELE</name>
<protein>
    <recommendedName>
        <fullName evidence="7">Peptidase M14 domain-containing protein</fullName>
    </recommendedName>
</protein>